<comment type="caution">
    <text evidence="1">The sequence shown here is derived from an EMBL/GenBank/DDBJ whole genome shotgun (WGS) entry which is preliminary data.</text>
</comment>
<dbReference type="AlphaFoldDB" id="A0A0F9GLQ7"/>
<accession>A0A0F9GLQ7</accession>
<sequence length="221" mass="24380">NNPRDVINPPEIRITGRRVNISQNATVGTTGTGAQKSKIATYTLPNKHRSIQSASWKNQNNPPMTFSGKITMEIVPHDSKIHRSNDYRAEQNIRKDRVGAFNSPTNGAVVVGKRNEGKFRSTDVDPNNAQSLEFGKNTNTYYSVNGKTPTKSQAHLYKGPVILHSNATGTNKTVIKAKTYWKGGIKGVSEVVGEIYIIPSSRKVGKEEVFPGTRKANREVF</sequence>
<evidence type="ECO:0000313" key="1">
    <source>
        <dbReference type="EMBL" id="KKL70335.1"/>
    </source>
</evidence>
<name>A0A0F9GLQ7_9ZZZZ</name>
<protein>
    <submittedName>
        <fullName evidence="1">Uncharacterized protein</fullName>
    </submittedName>
</protein>
<feature type="non-terminal residue" evidence="1">
    <location>
        <position position="1"/>
    </location>
</feature>
<reference evidence="1" key="1">
    <citation type="journal article" date="2015" name="Nature">
        <title>Complex archaea that bridge the gap between prokaryotes and eukaryotes.</title>
        <authorList>
            <person name="Spang A."/>
            <person name="Saw J.H."/>
            <person name="Jorgensen S.L."/>
            <person name="Zaremba-Niedzwiedzka K."/>
            <person name="Martijn J."/>
            <person name="Lind A.E."/>
            <person name="van Eijk R."/>
            <person name="Schleper C."/>
            <person name="Guy L."/>
            <person name="Ettema T.J."/>
        </authorList>
    </citation>
    <scope>NUCLEOTIDE SEQUENCE</scope>
</reference>
<gene>
    <name evidence="1" type="ORF">LCGC14_2105980</name>
</gene>
<proteinExistence type="predicted"/>
<dbReference type="EMBL" id="LAZR01025928">
    <property type="protein sequence ID" value="KKL70335.1"/>
    <property type="molecule type" value="Genomic_DNA"/>
</dbReference>
<organism evidence="1">
    <name type="scientific">marine sediment metagenome</name>
    <dbReference type="NCBI Taxonomy" id="412755"/>
    <lineage>
        <taxon>unclassified sequences</taxon>
        <taxon>metagenomes</taxon>
        <taxon>ecological metagenomes</taxon>
    </lineage>
</organism>